<dbReference type="SUPFAM" id="SSF54495">
    <property type="entry name" value="UBC-like"/>
    <property type="match status" value="1"/>
</dbReference>
<name>A0A0G4FPF9_9ALVE</name>
<proteinExistence type="predicted"/>
<protein>
    <submittedName>
        <fullName evidence="2">Uncharacterized protein</fullName>
    </submittedName>
</protein>
<feature type="compositionally biased region" description="Polar residues" evidence="1">
    <location>
        <begin position="639"/>
        <end position="661"/>
    </location>
</feature>
<feature type="compositionally biased region" description="Gly residues" evidence="1">
    <location>
        <begin position="551"/>
        <end position="560"/>
    </location>
</feature>
<feature type="compositionally biased region" description="Basic and acidic residues" evidence="1">
    <location>
        <begin position="627"/>
        <end position="638"/>
    </location>
</feature>
<accession>A0A0G4FPF9</accession>
<reference evidence="2" key="1">
    <citation type="submission" date="2014-11" db="EMBL/GenBank/DDBJ databases">
        <authorList>
            <person name="Otto D Thomas"/>
            <person name="Naeem Raeece"/>
        </authorList>
    </citation>
    <scope>NUCLEOTIDE SEQUENCE</scope>
</reference>
<evidence type="ECO:0000256" key="1">
    <source>
        <dbReference type="SAM" id="MobiDB-lite"/>
    </source>
</evidence>
<feature type="region of interest" description="Disordered" evidence="1">
    <location>
        <begin position="247"/>
        <end position="292"/>
    </location>
</feature>
<dbReference type="VEuPathDB" id="CryptoDB:Cvel_17927"/>
<dbReference type="EMBL" id="CDMZ01000504">
    <property type="protein sequence ID" value="CEM15718.1"/>
    <property type="molecule type" value="Genomic_DNA"/>
</dbReference>
<feature type="compositionally biased region" description="Polar residues" evidence="1">
    <location>
        <begin position="610"/>
        <end position="620"/>
    </location>
</feature>
<dbReference type="InterPro" id="IPR016135">
    <property type="entry name" value="UBQ-conjugating_enzyme/RWD"/>
</dbReference>
<evidence type="ECO:0000313" key="2">
    <source>
        <dbReference type="EMBL" id="CEM15718.1"/>
    </source>
</evidence>
<feature type="region of interest" description="Disordered" evidence="1">
    <location>
        <begin position="311"/>
        <end position="370"/>
    </location>
</feature>
<organism evidence="2">
    <name type="scientific">Chromera velia CCMP2878</name>
    <dbReference type="NCBI Taxonomy" id="1169474"/>
    <lineage>
        <taxon>Eukaryota</taxon>
        <taxon>Sar</taxon>
        <taxon>Alveolata</taxon>
        <taxon>Colpodellida</taxon>
        <taxon>Chromeraceae</taxon>
        <taxon>Chromera</taxon>
    </lineage>
</organism>
<feature type="compositionally biased region" description="Low complexity" evidence="1">
    <location>
        <begin position="501"/>
        <end position="521"/>
    </location>
</feature>
<feature type="compositionally biased region" description="Low complexity" evidence="1">
    <location>
        <begin position="596"/>
        <end position="609"/>
    </location>
</feature>
<gene>
    <name evidence="2" type="ORF">Cvel_17927</name>
</gene>
<feature type="compositionally biased region" description="Low complexity" evidence="1">
    <location>
        <begin position="561"/>
        <end position="573"/>
    </location>
</feature>
<feature type="compositionally biased region" description="Polar residues" evidence="1">
    <location>
        <begin position="336"/>
        <end position="354"/>
    </location>
</feature>
<feature type="region of interest" description="Disordered" evidence="1">
    <location>
        <begin position="490"/>
        <end position="529"/>
    </location>
</feature>
<dbReference type="AlphaFoldDB" id="A0A0G4FPF9"/>
<sequence>MSFQSINAVLLTSALCYTWLGSLRLGKRNRAFSSVDADGEGGDGASPVQEGLASVFSCMDVGGGGASSSSSSGSSFLPAKLRDFGVPSRRLCGSDGGLSQQQRGKKARLKLPAALYRLKGEFQERALHPFVLCDFSMDPPTASFRVDLTRGPHAGTSVYVDLIFHHWYPHSPPKMFFNNDKIIPQMKEEILRTLAPFWSPATTTTTIADPPSTHANSHTSTALPCTSILFAQTGRDRDVNSMLMADRPTTTTFPADPSVPPGEAAKTSAEREGGGATLSMMEDGGTGGEEGGATAAAAAAAADGVAVALAGSGPSTGTGGWDNDTTPPGSPPTSPCHQPSFSLSYHESNFQSGIPRSPPPPLPSSVTESGGREGEVRLLWWHTDAWSPAFSVRNVLLPFLAVLEGGRLPPVKPAMKRHLPPSVLARVPVNADSRDPDAYALPPPLEECAVGEGVDFHLHGSHWNAESGGGGMAGGLGSFSSFGFGFGGGVDKEGRRGEGGEASFSSSPLQCSSSSSASPSSVLGETSRSNSKLPAFLGPFPVLSGPSASSGEGGRGGEGGWPSSAASSSFPFSHQQEDCRGGNGGGSPSSAFGVASPKSTFPSSSTTQTVFGWNPSSDPSGTFAFPDHSHPGSSHERCGSSSLNRSTNAHQSTNSSNPFLVPTGNSSPFGFTSGFCVAPDNISGSHVTPVNIPGTFAVFQVASETPSGVLFGDGAKRGGGNATQTQGVGSAHAGWPQGGSGMGLGVGVDVPAAEGHGGSSEDCLMAV</sequence>
<feature type="region of interest" description="Disordered" evidence="1">
    <location>
        <begin position="544"/>
        <end position="661"/>
    </location>
</feature>
<feature type="compositionally biased region" description="Basic and acidic residues" evidence="1">
    <location>
        <begin position="490"/>
        <end position="499"/>
    </location>
</feature>